<evidence type="ECO:0000256" key="9">
    <source>
        <dbReference type="ARBA" id="ARBA00022737"/>
    </source>
</evidence>
<dbReference type="FunFam" id="3.80.10.10:FF:000275">
    <property type="entry name" value="Leucine-rich repeat receptor-like protein kinase"/>
    <property type="match status" value="1"/>
</dbReference>
<name>A0A1S3DYP9_CICAR</name>
<comment type="similarity">
    <text evidence="2">Belongs to the protein kinase superfamily. Ser/Thr protein kinase family.</text>
</comment>
<proteinExistence type="inferred from homology"/>
<comment type="similarity">
    <text evidence="3">Belongs to the RLP family.</text>
</comment>
<dbReference type="InterPro" id="IPR032675">
    <property type="entry name" value="LRR_dom_sf"/>
</dbReference>
<evidence type="ECO:0000256" key="10">
    <source>
        <dbReference type="ARBA" id="ARBA00022741"/>
    </source>
</evidence>
<feature type="binding site" evidence="17">
    <location>
        <position position="765"/>
    </location>
    <ligand>
        <name>ATP</name>
        <dbReference type="ChEBI" id="CHEBI:30616"/>
    </ligand>
</feature>
<dbReference type="GO" id="GO:0016020">
    <property type="term" value="C:membrane"/>
    <property type="evidence" value="ECO:0007669"/>
    <property type="project" value="UniProtKB-SubCell"/>
</dbReference>
<dbReference type="PaxDb" id="3827-XP_004491293.1"/>
<keyword evidence="15" id="KW-0675">Receptor</keyword>
<keyword evidence="9" id="KW-0677">Repeat</keyword>
<dbReference type="InterPro" id="IPR017441">
    <property type="entry name" value="Protein_kinase_ATP_BS"/>
</dbReference>
<dbReference type="Gene3D" id="3.80.10.10">
    <property type="entry name" value="Ribonuclease Inhibitor"/>
    <property type="match status" value="3"/>
</dbReference>
<dbReference type="InterPro" id="IPR001611">
    <property type="entry name" value="Leu-rich_rpt"/>
</dbReference>
<dbReference type="FunFam" id="3.80.10.10:FF:000919">
    <property type="entry name" value="Leucine-rich repeat receptor-like protein kinase PEPR1"/>
    <property type="match status" value="1"/>
</dbReference>
<dbReference type="SUPFAM" id="SSF52047">
    <property type="entry name" value="RNI-like"/>
    <property type="match status" value="1"/>
</dbReference>
<evidence type="ECO:0000256" key="1">
    <source>
        <dbReference type="ARBA" id="ARBA00004479"/>
    </source>
</evidence>
<dbReference type="Pfam" id="PF08263">
    <property type="entry name" value="LRRNT_2"/>
    <property type="match status" value="1"/>
</dbReference>
<dbReference type="PROSITE" id="PS00108">
    <property type="entry name" value="PROTEIN_KINASE_ST"/>
    <property type="match status" value="1"/>
</dbReference>
<evidence type="ECO:0000256" key="4">
    <source>
        <dbReference type="ARBA" id="ARBA00022553"/>
    </source>
</evidence>
<evidence type="ECO:0000256" key="14">
    <source>
        <dbReference type="ARBA" id="ARBA00023136"/>
    </source>
</evidence>
<evidence type="ECO:0000256" key="18">
    <source>
        <dbReference type="SAM" id="Phobius"/>
    </source>
</evidence>
<feature type="domain" description="Protein kinase" evidence="19">
    <location>
        <begin position="737"/>
        <end position="1030"/>
    </location>
</feature>
<dbReference type="eggNOG" id="ENOG502QUAH">
    <property type="taxonomic scope" value="Eukaryota"/>
</dbReference>
<dbReference type="FunFam" id="3.80.10.10:FF:000719">
    <property type="entry name" value="MDIS1-interacting receptor like kinase 2 isoform A"/>
    <property type="match status" value="1"/>
</dbReference>
<keyword evidence="14 18" id="KW-0472">Membrane</keyword>
<dbReference type="GO" id="GO:0005524">
    <property type="term" value="F:ATP binding"/>
    <property type="evidence" value="ECO:0007669"/>
    <property type="project" value="UniProtKB-UniRule"/>
</dbReference>
<dbReference type="Pfam" id="PF00560">
    <property type="entry name" value="LRR_1"/>
    <property type="match status" value="8"/>
</dbReference>
<dbReference type="InterPro" id="IPR000719">
    <property type="entry name" value="Prot_kinase_dom"/>
</dbReference>
<dbReference type="InterPro" id="IPR011009">
    <property type="entry name" value="Kinase-like_dom_sf"/>
</dbReference>
<keyword evidence="20" id="KW-1185">Reference proteome</keyword>
<dbReference type="KEGG" id="cam:101494123"/>
<dbReference type="AlphaFoldDB" id="A0A1S3DYP9"/>
<evidence type="ECO:0000256" key="7">
    <source>
        <dbReference type="ARBA" id="ARBA00022692"/>
    </source>
</evidence>
<dbReference type="SMART" id="SM00369">
    <property type="entry name" value="LRR_TYP"/>
    <property type="match status" value="5"/>
</dbReference>
<protein>
    <submittedName>
        <fullName evidence="21">Receptor-like protein kinase isoform X1</fullName>
    </submittedName>
</protein>
<dbReference type="InterPro" id="IPR003591">
    <property type="entry name" value="Leu-rich_rpt_typical-subtyp"/>
</dbReference>
<evidence type="ECO:0000313" key="20">
    <source>
        <dbReference type="Proteomes" id="UP000087171"/>
    </source>
</evidence>
<reference evidence="21" key="2">
    <citation type="submission" date="2025-08" db="UniProtKB">
        <authorList>
            <consortium name="RefSeq"/>
        </authorList>
    </citation>
    <scope>IDENTIFICATION</scope>
    <source>
        <tissue evidence="21">Etiolated seedlings</tissue>
    </source>
</reference>
<dbReference type="InterPro" id="IPR008271">
    <property type="entry name" value="Ser/Thr_kinase_AS"/>
</dbReference>
<dbReference type="PROSITE" id="PS00107">
    <property type="entry name" value="PROTEIN_KINASE_ATP"/>
    <property type="match status" value="1"/>
</dbReference>
<dbReference type="PANTHER" id="PTHR48054">
    <property type="entry name" value="RECEPTOR KINASE-LIKE PROTEIN XA21"/>
    <property type="match status" value="1"/>
</dbReference>
<keyword evidence="7 18" id="KW-0812">Transmembrane</keyword>
<dbReference type="Pfam" id="PF00069">
    <property type="entry name" value="Pkinase"/>
    <property type="match status" value="1"/>
</dbReference>
<keyword evidence="12 17" id="KW-0067">ATP-binding</keyword>
<evidence type="ECO:0000256" key="16">
    <source>
        <dbReference type="ARBA" id="ARBA00023180"/>
    </source>
</evidence>
<reference evidence="20" key="1">
    <citation type="journal article" date="2013" name="Nat. Biotechnol.">
        <title>Draft genome sequence of chickpea (Cicer arietinum) provides a resource for trait improvement.</title>
        <authorList>
            <person name="Varshney R.K."/>
            <person name="Song C."/>
            <person name="Saxena R.K."/>
            <person name="Azam S."/>
            <person name="Yu S."/>
            <person name="Sharpe A.G."/>
            <person name="Cannon S."/>
            <person name="Baek J."/>
            <person name="Rosen B.D."/>
            <person name="Tar'an B."/>
            <person name="Millan T."/>
            <person name="Zhang X."/>
            <person name="Ramsay L.D."/>
            <person name="Iwata A."/>
            <person name="Wang Y."/>
            <person name="Nelson W."/>
            <person name="Farmer A.D."/>
            <person name="Gaur P.M."/>
            <person name="Soderlund C."/>
            <person name="Penmetsa R.V."/>
            <person name="Xu C."/>
            <person name="Bharti A.K."/>
            <person name="He W."/>
            <person name="Winter P."/>
            <person name="Zhao S."/>
            <person name="Hane J.K."/>
            <person name="Carrasquilla-Garcia N."/>
            <person name="Condie J.A."/>
            <person name="Upadhyaya H.D."/>
            <person name="Luo M.C."/>
            <person name="Thudi M."/>
            <person name="Gowda C.L."/>
            <person name="Singh N.P."/>
            <person name="Lichtenzveig J."/>
            <person name="Gali K.K."/>
            <person name="Rubio J."/>
            <person name="Nadarajan N."/>
            <person name="Dolezel J."/>
            <person name="Bansal K.C."/>
            <person name="Xu X."/>
            <person name="Edwards D."/>
            <person name="Zhang G."/>
            <person name="Kahl G."/>
            <person name="Gil J."/>
            <person name="Singh K.B."/>
            <person name="Datta S.K."/>
            <person name="Jackson S.A."/>
            <person name="Wang J."/>
            <person name="Cook D.R."/>
        </authorList>
    </citation>
    <scope>NUCLEOTIDE SEQUENCE [LARGE SCALE GENOMIC DNA]</scope>
    <source>
        <strain evidence="20">cv. CDC Frontier</strain>
    </source>
</reference>
<accession>A0A1S3DYP9</accession>
<sequence length="1154" mass="128223">MTTTTSCSTRIFTLLLIISFFHHGAFTLSSDGLTLLSLLTHWTFVPTLISSTWNASDSTPCSWIGVECDHTHNLISLNLTGHGIFGQLGPEIGNLYHLQTLLLLSNGFSGKVPLELSNCSFLEYLDLSGNRFSGKIPYSLKKLQNLQFMRLSSNLLTGEIPDSLFEIPSLEEVSLHSNLLSGLIPNNIGNLTQLLRLYLYANQLSGTIPSSIGNCSKLEDLELSFNRLRGEIPVSIWRIQSLVHILVHNNSLSGELSLEMTKLKYLKNISLFDNQFSGVIPQSLGINSSLVKLDCMNNKFTGNIPSNLCFGKKLSELNIGSNQLQGGIPSDVGRCATLRRLILSENNLTGSLPDFESSMNFKYMDLSKNNISGSIPSSLGNCTNITYINLSLNKFAGLIPSELGNLLNLEILDLAHNKFEGPLPHQLSNCTKMDRFDVGFNFLNGSLPSSLRSWTGITTLILRENNFTGGIPGFLAEFSNLRELQLGGNSLGSKIPQSIGKLHNLFYGLNLSANGLTGEIPTEIGKLVQLQSLDISLNNLTGSIDALEGLVSLIEVNVSYNFFNGSVPTGLMKLLNSSPSSFMGNPLLCVSCLNCIKTSYVNVCVYKSTDHKGSSKVQIVMIELGSSIFISAVLVIIIRIYLLKRSKQEFKMSCSPLVMVLKVMAKLYDCFISERGNVVYKTQSGLESERASDFKQWSSIVKGAGRIGVTYAREFNILGKEKRPTLKDLVLQATENLNHQFIIGRGAHGIVYKAIIGQQVFAAKKIEFGWKKEKRLSLMCNEIEILGMFKHRNLIKYADYWFGKEYGLVLYEFMENGSLYDILHEKKPPPRLTWNVRFKLAVGIAQGLAYLHYDCVPRIVHRDIKPKNILVDSNMEPIIADFGTALCKKLFEDSYSHSNTRKRLSSHVVGTPGYIAPENAYDIVPGRKSDVYSYGVILLELITRKKLLVPSLNNEAEETHLVTWARSALLETGEIEKIADPYLANAFPYSVVLATQVTEMLSLALKCTDKDPRMRPTMKGVIRFYNSNLFKQRCDEVEYGDGFAVKLMGNAKIHVEKIAGVADLIVPKIVYASPSLIFLPSVTGPILTKPFNWFFLTLWGQYGHLQNSLYSQPKLYYSINTNQTQSVKSLTLDEIRLENVFISGGQSSSYKSIL</sequence>
<dbReference type="Proteomes" id="UP000087171">
    <property type="component" value="Chromosome Ca2"/>
</dbReference>
<evidence type="ECO:0000256" key="12">
    <source>
        <dbReference type="ARBA" id="ARBA00022840"/>
    </source>
</evidence>
<evidence type="ECO:0000256" key="3">
    <source>
        <dbReference type="ARBA" id="ARBA00009592"/>
    </source>
</evidence>
<evidence type="ECO:0000256" key="6">
    <source>
        <dbReference type="ARBA" id="ARBA00022679"/>
    </source>
</evidence>
<evidence type="ECO:0000256" key="11">
    <source>
        <dbReference type="ARBA" id="ARBA00022777"/>
    </source>
</evidence>
<keyword evidence="13 18" id="KW-1133">Transmembrane helix</keyword>
<dbReference type="GeneID" id="101494123"/>
<keyword evidence="5" id="KW-0433">Leucine-rich repeat</keyword>
<dbReference type="Gene3D" id="1.10.510.10">
    <property type="entry name" value="Transferase(Phosphotransferase) domain 1"/>
    <property type="match status" value="1"/>
</dbReference>
<keyword evidence="6" id="KW-0808">Transferase</keyword>
<comment type="subcellular location">
    <subcellularLocation>
        <location evidence="1">Membrane</location>
        <topology evidence="1">Single-pass type I membrane protein</topology>
    </subcellularLocation>
</comment>
<dbReference type="GO" id="GO:0004672">
    <property type="term" value="F:protein kinase activity"/>
    <property type="evidence" value="ECO:0007669"/>
    <property type="project" value="InterPro"/>
</dbReference>
<dbReference type="InterPro" id="IPR013210">
    <property type="entry name" value="LRR_N_plant-typ"/>
</dbReference>
<dbReference type="InterPro" id="IPR052592">
    <property type="entry name" value="LRR-RLK"/>
</dbReference>
<keyword evidence="11" id="KW-0418">Kinase</keyword>
<evidence type="ECO:0000256" key="2">
    <source>
        <dbReference type="ARBA" id="ARBA00008684"/>
    </source>
</evidence>
<keyword evidence="4" id="KW-0597">Phosphoprotein</keyword>
<dbReference type="STRING" id="3827.A0A1S3DYP9"/>
<keyword evidence="10 17" id="KW-0547">Nucleotide-binding</keyword>
<evidence type="ECO:0000256" key="5">
    <source>
        <dbReference type="ARBA" id="ARBA00022614"/>
    </source>
</evidence>
<keyword evidence="16" id="KW-0325">Glycoprotein</keyword>
<keyword evidence="8" id="KW-0732">Signal</keyword>
<evidence type="ECO:0000256" key="15">
    <source>
        <dbReference type="ARBA" id="ARBA00023170"/>
    </source>
</evidence>
<dbReference type="PROSITE" id="PS50011">
    <property type="entry name" value="PROTEIN_KINASE_DOM"/>
    <property type="match status" value="1"/>
</dbReference>
<organism evidence="20 21">
    <name type="scientific">Cicer arietinum</name>
    <name type="common">Chickpea</name>
    <name type="synonym">Garbanzo</name>
    <dbReference type="NCBI Taxonomy" id="3827"/>
    <lineage>
        <taxon>Eukaryota</taxon>
        <taxon>Viridiplantae</taxon>
        <taxon>Streptophyta</taxon>
        <taxon>Embryophyta</taxon>
        <taxon>Tracheophyta</taxon>
        <taxon>Spermatophyta</taxon>
        <taxon>Magnoliopsida</taxon>
        <taxon>eudicotyledons</taxon>
        <taxon>Gunneridae</taxon>
        <taxon>Pentapetalae</taxon>
        <taxon>rosids</taxon>
        <taxon>fabids</taxon>
        <taxon>Fabales</taxon>
        <taxon>Fabaceae</taxon>
        <taxon>Papilionoideae</taxon>
        <taxon>50 kb inversion clade</taxon>
        <taxon>NPAAA clade</taxon>
        <taxon>Hologalegina</taxon>
        <taxon>IRL clade</taxon>
        <taxon>Cicereae</taxon>
        <taxon>Cicer</taxon>
    </lineage>
</organism>
<evidence type="ECO:0000256" key="13">
    <source>
        <dbReference type="ARBA" id="ARBA00022989"/>
    </source>
</evidence>
<dbReference type="OrthoDB" id="676979at2759"/>
<gene>
    <name evidence="21" type="primary">LOC101494123</name>
</gene>
<dbReference type="RefSeq" id="XP_012568575.1">
    <property type="nucleotide sequence ID" value="XM_012713121.2"/>
</dbReference>
<evidence type="ECO:0000259" key="19">
    <source>
        <dbReference type="PROSITE" id="PS50011"/>
    </source>
</evidence>
<dbReference type="Gene3D" id="3.30.200.20">
    <property type="entry name" value="Phosphorylase Kinase, domain 1"/>
    <property type="match status" value="1"/>
</dbReference>
<dbReference type="FunFam" id="1.10.510.10:FF:000388">
    <property type="entry name" value="Leucine-rich repeat receptor-like tyrosine-protein kinase PXC3"/>
    <property type="match status" value="1"/>
</dbReference>
<dbReference type="PANTHER" id="PTHR48054:SF13">
    <property type="entry name" value="OS08G0446200 PROTEIN"/>
    <property type="match status" value="1"/>
</dbReference>
<evidence type="ECO:0000313" key="21">
    <source>
        <dbReference type="RefSeq" id="XP_012568575.1"/>
    </source>
</evidence>
<dbReference type="PROSITE" id="PS51450">
    <property type="entry name" value="LRR"/>
    <property type="match status" value="1"/>
</dbReference>
<dbReference type="SUPFAM" id="SSF52058">
    <property type="entry name" value="L domain-like"/>
    <property type="match status" value="1"/>
</dbReference>
<evidence type="ECO:0000256" key="8">
    <source>
        <dbReference type="ARBA" id="ARBA00022729"/>
    </source>
</evidence>
<evidence type="ECO:0000256" key="17">
    <source>
        <dbReference type="PROSITE-ProRule" id="PRU10141"/>
    </source>
</evidence>
<feature type="transmembrane region" description="Helical" evidence="18">
    <location>
        <begin position="619"/>
        <end position="642"/>
    </location>
</feature>
<dbReference type="SUPFAM" id="SSF56112">
    <property type="entry name" value="Protein kinase-like (PK-like)"/>
    <property type="match status" value="1"/>
</dbReference>
<dbReference type="SMART" id="SM00220">
    <property type="entry name" value="S_TKc"/>
    <property type="match status" value="1"/>
</dbReference>